<name>A0A7J5YJS8_DISMA</name>
<proteinExistence type="predicted"/>
<feature type="compositionally biased region" description="Basic and acidic residues" evidence="1">
    <location>
        <begin position="1"/>
        <end position="12"/>
    </location>
</feature>
<comment type="caution">
    <text evidence="2">The sequence shown here is derived from an EMBL/GenBank/DDBJ whole genome shotgun (WGS) entry which is preliminary data.</text>
</comment>
<feature type="compositionally biased region" description="Acidic residues" evidence="1">
    <location>
        <begin position="56"/>
        <end position="69"/>
    </location>
</feature>
<keyword evidence="3" id="KW-1185">Reference proteome</keyword>
<reference evidence="2 3" key="1">
    <citation type="submission" date="2020-03" db="EMBL/GenBank/DDBJ databases">
        <title>Dissostichus mawsoni Genome sequencing and assembly.</title>
        <authorList>
            <person name="Park H."/>
        </authorList>
    </citation>
    <scope>NUCLEOTIDE SEQUENCE [LARGE SCALE GENOMIC DNA]</scope>
    <source>
        <strain evidence="2">DM0001</strain>
        <tissue evidence="2">Muscle</tissue>
    </source>
</reference>
<protein>
    <submittedName>
        <fullName evidence="2">Uncharacterized protein</fullName>
    </submittedName>
</protein>
<dbReference type="EMBL" id="JAAKFY010000012">
    <property type="protein sequence ID" value="KAF3848548.1"/>
    <property type="molecule type" value="Genomic_DNA"/>
</dbReference>
<sequence>MMARKDPEHGEADDLNQSEEVNSSQRDVAQEGEVRLVFGGIISSLMHPLTNLENRSEEDGDSGQDEDQDPSQPLLSTDTQTPVDVSDGDDGGRHVPGRPRKEHTAIRTPTQNRSSLGVSKPINMSRPTKDMMDMKMEKSLISFLS</sequence>
<evidence type="ECO:0000256" key="1">
    <source>
        <dbReference type="SAM" id="MobiDB-lite"/>
    </source>
</evidence>
<feature type="compositionally biased region" description="Polar residues" evidence="1">
    <location>
        <begin position="107"/>
        <end position="117"/>
    </location>
</feature>
<accession>A0A7J5YJS8</accession>
<feature type="compositionally biased region" description="Polar residues" evidence="1">
    <location>
        <begin position="74"/>
        <end position="83"/>
    </location>
</feature>
<evidence type="ECO:0000313" key="2">
    <source>
        <dbReference type="EMBL" id="KAF3848548.1"/>
    </source>
</evidence>
<gene>
    <name evidence="2" type="ORF">F7725_015045</name>
</gene>
<evidence type="ECO:0000313" key="3">
    <source>
        <dbReference type="Proteomes" id="UP000518266"/>
    </source>
</evidence>
<feature type="region of interest" description="Disordered" evidence="1">
    <location>
        <begin position="49"/>
        <end position="133"/>
    </location>
</feature>
<organism evidence="2 3">
    <name type="scientific">Dissostichus mawsoni</name>
    <name type="common">Antarctic cod</name>
    <dbReference type="NCBI Taxonomy" id="36200"/>
    <lineage>
        <taxon>Eukaryota</taxon>
        <taxon>Metazoa</taxon>
        <taxon>Chordata</taxon>
        <taxon>Craniata</taxon>
        <taxon>Vertebrata</taxon>
        <taxon>Euteleostomi</taxon>
        <taxon>Actinopterygii</taxon>
        <taxon>Neopterygii</taxon>
        <taxon>Teleostei</taxon>
        <taxon>Neoteleostei</taxon>
        <taxon>Acanthomorphata</taxon>
        <taxon>Eupercaria</taxon>
        <taxon>Perciformes</taxon>
        <taxon>Notothenioidei</taxon>
        <taxon>Nototheniidae</taxon>
        <taxon>Dissostichus</taxon>
    </lineage>
</organism>
<feature type="compositionally biased region" description="Polar residues" evidence="1">
    <location>
        <begin position="18"/>
        <end position="27"/>
    </location>
</feature>
<feature type="region of interest" description="Disordered" evidence="1">
    <location>
        <begin position="1"/>
        <end position="31"/>
    </location>
</feature>
<dbReference type="AlphaFoldDB" id="A0A7J5YJS8"/>
<dbReference type="Proteomes" id="UP000518266">
    <property type="component" value="Unassembled WGS sequence"/>
</dbReference>